<dbReference type="InterPro" id="IPR051052">
    <property type="entry name" value="Diverse_substrate_MTase"/>
</dbReference>
<dbReference type="RefSeq" id="WP_073135790.1">
    <property type="nucleotide sequence ID" value="NZ_FQWQ01000002.1"/>
</dbReference>
<keyword evidence="3 5" id="KW-0808">Transferase</keyword>
<gene>
    <name evidence="5" type="ORF">SAMN04488109_3145</name>
</gene>
<accession>A0A1M5R1I1</accession>
<evidence type="ECO:0000259" key="4">
    <source>
        <dbReference type="Pfam" id="PF08241"/>
    </source>
</evidence>
<protein>
    <submittedName>
        <fullName evidence="5">Methyltransferase domain-containing protein</fullName>
    </submittedName>
</protein>
<dbReference type="SUPFAM" id="SSF53335">
    <property type="entry name" value="S-adenosyl-L-methionine-dependent methyltransferases"/>
    <property type="match status" value="1"/>
</dbReference>
<dbReference type="Pfam" id="PF08241">
    <property type="entry name" value="Methyltransf_11"/>
    <property type="match status" value="1"/>
</dbReference>
<evidence type="ECO:0000256" key="2">
    <source>
        <dbReference type="ARBA" id="ARBA00022603"/>
    </source>
</evidence>
<evidence type="ECO:0000256" key="3">
    <source>
        <dbReference type="ARBA" id="ARBA00022679"/>
    </source>
</evidence>
<evidence type="ECO:0000313" key="5">
    <source>
        <dbReference type="EMBL" id="SHH20254.1"/>
    </source>
</evidence>
<feature type="domain" description="Methyltransferase type 11" evidence="4">
    <location>
        <begin position="39"/>
        <end position="127"/>
    </location>
</feature>
<dbReference type="CDD" id="cd02440">
    <property type="entry name" value="AdoMet_MTases"/>
    <property type="match status" value="1"/>
</dbReference>
<dbReference type="Gene3D" id="3.40.50.150">
    <property type="entry name" value="Vaccinia Virus protein VP39"/>
    <property type="match status" value="1"/>
</dbReference>
<dbReference type="Proteomes" id="UP000184212">
    <property type="component" value="Unassembled WGS sequence"/>
</dbReference>
<dbReference type="PANTHER" id="PTHR44942">
    <property type="entry name" value="METHYLTRANSF_11 DOMAIN-CONTAINING PROTEIN"/>
    <property type="match status" value="1"/>
</dbReference>
<dbReference type="InterPro" id="IPR013216">
    <property type="entry name" value="Methyltransf_11"/>
</dbReference>
<keyword evidence="6" id="KW-1185">Reference proteome</keyword>
<comment type="similarity">
    <text evidence="1">Belongs to the methyltransferase superfamily.</text>
</comment>
<dbReference type="STRING" id="947013.SAMN04488109_3145"/>
<name>A0A1M5R1I1_9BACT</name>
<evidence type="ECO:0000256" key="1">
    <source>
        <dbReference type="ARBA" id="ARBA00008361"/>
    </source>
</evidence>
<evidence type="ECO:0000313" key="6">
    <source>
        <dbReference type="Proteomes" id="UP000184212"/>
    </source>
</evidence>
<dbReference type="EMBL" id="FQWQ01000002">
    <property type="protein sequence ID" value="SHH20254.1"/>
    <property type="molecule type" value="Genomic_DNA"/>
</dbReference>
<dbReference type="AlphaFoldDB" id="A0A1M5R1I1"/>
<dbReference type="OrthoDB" id="9797252at2"/>
<organism evidence="5 6">
    <name type="scientific">Chryseolinea serpens</name>
    <dbReference type="NCBI Taxonomy" id="947013"/>
    <lineage>
        <taxon>Bacteria</taxon>
        <taxon>Pseudomonadati</taxon>
        <taxon>Bacteroidota</taxon>
        <taxon>Cytophagia</taxon>
        <taxon>Cytophagales</taxon>
        <taxon>Fulvivirgaceae</taxon>
        <taxon>Chryseolinea</taxon>
    </lineage>
</organism>
<dbReference type="PANTHER" id="PTHR44942:SF4">
    <property type="entry name" value="METHYLTRANSFERASE TYPE 11 DOMAIN-CONTAINING PROTEIN"/>
    <property type="match status" value="1"/>
</dbReference>
<dbReference type="InterPro" id="IPR029063">
    <property type="entry name" value="SAM-dependent_MTases_sf"/>
</dbReference>
<keyword evidence="2 5" id="KW-0489">Methyltransferase</keyword>
<proteinExistence type="inferred from homology"/>
<reference evidence="5 6" key="1">
    <citation type="submission" date="2016-11" db="EMBL/GenBank/DDBJ databases">
        <authorList>
            <person name="Jaros S."/>
            <person name="Januszkiewicz K."/>
            <person name="Wedrychowicz H."/>
        </authorList>
    </citation>
    <scope>NUCLEOTIDE SEQUENCE [LARGE SCALE GENOMIC DNA]</scope>
    <source>
        <strain evidence="5 6">DSM 24574</strain>
    </source>
</reference>
<dbReference type="GO" id="GO:0032259">
    <property type="term" value="P:methylation"/>
    <property type="evidence" value="ECO:0007669"/>
    <property type="project" value="UniProtKB-KW"/>
</dbReference>
<sequence>MKDLFSTQAKQYAAFRPTYPEALYDFIFQHVHGNENAWDCATGNGQAAVRLARRFKNVYATDISQKQLDQASPAGNIHYAVSPAESTSFPDHHFDLITVGQALHWFDLDKFYAEVKRVIKPGGLLAIWGYGLLYIEPAIDEAFMNFYENVVGPYWDNARRLVENEYKTIAFPFPIIPSPPLAIETEWTLDHLSGYLSSWSATQKFIQQKGHDPVPEFIQQLAGRWGKGSRPVRFPLFTRVAIIA</sequence>
<dbReference type="GO" id="GO:0008757">
    <property type="term" value="F:S-adenosylmethionine-dependent methyltransferase activity"/>
    <property type="evidence" value="ECO:0007669"/>
    <property type="project" value="InterPro"/>
</dbReference>